<proteinExistence type="predicted"/>
<dbReference type="OMA" id="CLPKCIL"/>
<dbReference type="AlphaFoldDB" id="A0A2K5HE62"/>
<feature type="transmembrane region" description="Helical" evidence="1">
    <location>
        <begin position="79"/>
        <end position="101"/>
    </location>
</feature>
<dbReference type="Ensembl" id="ENSCANT00000010625.1">
    <property type="protein sequence ID" value="ENSCANP00000002626.1"/>
    <property type="gene ID" value="ENSCANG00000009591.1"/>
</dbReference>
<keyword evidence="1" id="KW-0812">Transmembrane</keyword>
<evidence type="ECO:0000256" key="1">
    <source>
        <dbReference type="SAM" id="Phobius"/>
    </source>
</evidence>
<protein>
    <submittedName>
        <fullName evidence="2">Uncharacterized protein</fullName>
    </submittedName>
</protein>
<reference evidence="2" key="2">
    <citation type="submission" date="2025-09" db="UniProtKB">
        <authorList>
            <consortium name="Ensembl"/>
        </authorList>
    </citation>
    <scope>IDENTIFICATION</scope>
</reference>
<name>A0A2K5HE62_COLAP</name>
<evidence type="ECO:0000313" key="3">
    <source>
        <dbReference type="Proteomes" id="UP000233080"/>
    </source>
</evidence>
<reference evidence="2" key="1">
    <citation type="submission" date="2025-08" db="UniProtKB">
        <authorList>
            <consortium name="Ensembl"/>
        </authorList>
    </citation>
    <scope>IDENTIFICATION</scope>
</reference>
<keyword evidence="3" id="KW-1185">Reference proteome</keyword>
<organism evidence="2 3">
    <name type="scientific">Colobus angolensis palliatus</name>
    <name type="common">Peters' Angolan colobus</name>
    <dbReference type="NCBI Taxonomy" id="336983"/>
    <lineage>
        <taxon>Eukaryota</taxon>
        <taxon>Metazoa</taxon>
        <taxon>Chordata</taxon>
        <taxon>Craniata</taxon>
        <taxon>Vertebrata</taxon>
        <taxon>Euteleostomi</taxon>
        <taxon>Mammalia</taxon>
        <taxon>Eutheria</taxon>
        <taxon>Euarchontoglires</taxon>
        <taxon>Primates</taxon>
        <taxon>Haplorrhini</taxon>
        <taxon>Catarrhini</taxon>
        <taxon>Cercopithecidae</taxon>
        <taxon>Colobinae</taxon>
        <taxon>Colobus</taxon>
    </lineage>
</organism>
<dbReference type="Proteomes" id="UP000233080">
    <property type="component" value="Unassembled WGS sequence"/>
</dbReference>
<keyword evidence="1" id="KW-0472">Membrane</keyword>
<accession>A0A2K5HE62</accession>
<keyword evidence="1" id="KW-1133">Transmembrane helix</keyword>
<evidence type="ECO:0000313" key="2">
    <source>
        <dbReference type="Ensembl" id="ENSCANP00000002626.1"/>
    </source>
</evidence>
<sequence length="105" mass="11904">MLSKFVVSLSMASSLPKCILQLLLCSIDYRVKIKSILGGSEAFKNLFFSSIFHRSKYLDCLCLFLHEIKYSGIKLLIQYITFVCIGGIHLDLLSTIILGLYKLCF</sequence>